<accession>A0A3G2S0G7</accession>
<dbReference type="InterPro" id="IPR001680">
    <property type="entry name" value="WD40_rpt"/>
</dbReference>
<name>A0A3G2S0G7_MALR7</name>
<feature type="region of interest" description="Disordered" evidence="6">
    <location>
        <begin position="300"/>
        <end position="331"/>
    </location>
</feature>
<comment type="subcellular location">
    <subcellularLocation>
        <location evidence="1">Nucleus</location>
    </subcellularLocation>
</comment>
<keyword evidence="2" id="KW-0853">WD repeat</keyword>
<keyword evidence="5" id="KW-0539">Nucleus</keyword>
<dbReference type="PANTHER" id="PTHR16288">
    <property type="entry name" value="WD40 REPEAT PROTEIN 4"/>
    <property type="match status" value="1"/>
</dbReference>
<dbReference type="SUPFAM" id="SSF50998">
    <property type="entry name" value="Quinoprotein alcohol dehydrogenase-like"/>
    <property type="match status" value="1"/>
</dbReference>
<evidence type="ECO:0000256" key="6">
    <source>
        <dbReference type="SAM" id="MobiDB-lite"/>
    </source>
</evidence>
<evidence type="ECO:0000256" key="2">
    <source>
        <dbReference type="ARBA" id="ARBA00022574"/>
    </source>
</evidence>
<dbReference type="Proteomes" id="UP000269793">
    <property type="component" value="Chromosome I"/>
</dbReference>
<dbReference type="GO" id="GO:0005829">
    <property type="term" value="C:cytosol"/>
    <property type="evidence" value="ECO:0007669"/>
    <property type="project" value="TreeGrafter"/>
</dbReference>
<evidence type="ECO:0000256" key="5">
    <source>
        <dbReference type="ARBA" id="ARBA00023242"/>
    </source>
</evidence>
<keyword evidence="8" id="KW-1185">Reference proteome</keyword>
<dbReference type="GO" id="GO:0008168">
    <property type="term" value="F:methyltransferase activity"/>
    <property type="evidence" value="ECO:0007669"/>
    <property type="project" value="UniProtKB-KW"/>
</dbReference>
<keyword evidence="3" id="KW-0819">tRNA processing</keyword>
<dbReference type="PANTHER" id="PTHR16288:SF0">
    <property type="entry name" value="TRNA (GUANINE-N(7)-)-METHYLTRANSFERASE NON-CATALYTIC SUBUNIT WDR4"/>
    <property type="match status" value="1"/>
</dbReference>
<feature type="compositionally biased region" description="Polar residues" evidence="6">
    <location>
        <begin position="521"/>
        <end position="532"/>
    </location>
</feature>
<dbReference type="GO" id="GO:0036265">
    <property type="term" value="P:RNA (guanine-N7)-methylation"/>
    <property type="evidence" value="ECO:0007669"/>
    <property type="project" value="InterPro"/>
</dbReference>
<evidence type="ECO:0000256" key="1">
    <source>
        <dbReference type="ARBA" id="ARBA00004123"/>
    </source>
</evidence>
<sequence length="532" mass="57711">MRDDSSSEAQVPLPVHAVNASSRYVVALTAGNILVFDAHTGERRGALDTCVDSNAPIPPHMVCFPRICAISPNEKYVAIASDDKALRVWCIDDLEYGKEVFVQPLAKRAGTVHWVNDCEMVVADKFGDVWSFVIDPSHPKQVQSLADADTDVASSDAASAQGPRPKLGHVSMITCLAFLRDASSDTPSTIVTCDRDEHIRLSRWGPHRAAHIVQQYLLGSRSCVGALVVVPADRAESAGFPCSRRPVLITSDGGACLRAWCSDANGKYALQATCHFAAEAMAQFVCVDAAVERRREKAANNLAHKGGFDPQEPEPATKRAKRDDLPEEDAKAGGTSLVIHQLLYFHDGEHDWLVIRVEGAKALFTVRLDQLTSDVSAPGLPVRDACALDAPILDTSLVHEEGCIVLWVCCDDRPGMGTGPPLSKWTWDTDHFTQDAVHGDTPLHALTSIQASNTTRATVSHAVQSKLCLYSQIMTWPKPPQTNPDGTPFSSFFLSHQSDQVSRGMLDRFQSGKRAAGRAKNQASIQQQFGGS</sequence>
<evidence type="ECO:0000313" key="8">
    <source>
        <dbReference type="Proteomes" id="UP000269793"/>
    </source>
</evidence>
<dbReference type="InterPro" id="IPR011047">
    <property type="entry name" value="Quinoprotein_ADH-like_sf"/>
</dbReference>
<dbReference type="OrthoDB" id="339900at2759"/>
<evidence type="ECO:0000256" key="3">
    <source>
        <dbReference type="ARBA" id="ARBA00022694"/>
    </source>
</evidence>
<feature type="region of interest" description="Disordered" evidence="6">
    <location>
        <begin position="510"/>
        <end position="532"/>
    </location>
</feature>
<feature type="compositionally biased region" description="Basic and acidic residues" evidence="6">
    <location>
        <begin position="315"/>
        <end position="331"/>
    </location>
</feature>
<dbReference type="Gene3D" id="2.130.10.10">
    <property type="entry name" value="YVTN repeat-like/Quinoprotein amine dehydrogenase"/>
    <property type="match status" value="1"/>
</dbReference>
<reference evidence="7 8" key="1">
    <citation type="submission" date="2018-10" db="EMBL/GenBank/DDBJ databases">
        <title>Complete genome sequence of Malassezia restricta CBS 7877.</title>
        <authorList>
            <person name="Morand S.C."/>
            <person name="Bertignac M."/>
            <person name="Iltis A."/>
            <person name="Kolder I."/>
            <person name="Pirovano W."/>
            <person name="Jourdain R."/>
            <person name="Clavaud C."/>
        </authorList>
    </citation>
    <scope>NUCLEOTIDE SEQUENCE [LARGE SCALE GENOMIC DNA]</scope>
    <source>
        <strain evidence="7 8">CBS 7877</strain>
    </source>
</reference>
<dbReference type="GO" id="GO:0043527">
    <property type="term" value="C:tRNA methyltransferase complex"/>
    <property type="evidence" value="ECO:0007669"/>
    <property type="project" value="TreeGrafter"/>
</dbReference>
<keyword evidence="7" id="KW-0808">Transferase</keyword>
<evidence type="ECO:0000256" key="4">
    <source>
        <dbReference type="ARBA" id="ARBA00022737"/>
    </source>
</evidence>
<gene>
    <name evidence="7" type="primary">TRM82</name>
    <name evidence="7" type="ORF">DNF11_0591</name>
</gene>
<dbReference type="VEuPathDB" id="FungiDB:DNF11_0591"/>
<proteinExistence type="predicted"/>
<dbReference type="InterPro" id="IPR015943">
    <property type="entry name" value="WD40/YVTN_repeat-like_dom_sf"/>
</dbReference>
<dbReference type="InterPro" id="IPR028884">
    <property type="entry name" value="Trm82"/>
</dbReference>
<organism evidence="7 8">
    <name type="scientific">Malassezia restricta (strain ATCC 96810 / NBRC 103918 / CBS 7877)</name>
    <name type="common">Seborrheic dermatitis infection agent</name>
    <dbReference type="NCBI Taxonomy" id="425264"/>
    <lineage>
        <taxon>Eukaryota</taxon>
        <taxon>Fungi</taxon>
        <taxon>Dikarya</taxon>
        <taxon>Basidiomycota</taxon>
        <taxon>Ustilaginomycotina</taxon>
        <taxon>Malasseziomycetes</taxon>
        <taxon>Malasseziales</taxon>
        <taxon>Malasseziaceae</taxon>
        <taxon>Malassezia</taxon>
    </lineage>
</organism>
<dbReference type="GO" id="GO:0006400">
    <property type="term" value="P:tRNA modification"/>
    <property type="evidence" value="ECO:0007669"/>
    <property type="project" value="TreeGrafter"/>
</dbReference>
<keyword evidence="7" id="KW-0489">Methyltransferase</keyword>
<keyword evidence="4" id="KW-0677">Repeat</keyword>
<evidence type="ECO:0000313" key="7">
    <source>
        <dbReference type="EMBL" id="AYO41541.1"/>
    </source>
</evidence>
<protein>
    <submittedName>
        <fullName evidence="7">tRNA (Guanine-N(7)-)-methyltransferase subunit TRM82</fullName>
    </submittedName>
</protein>
<dbReference type="STRING" id="425264.A0A3G2S0G7"/>
<dbReference type="GO" id="GO:0005634">
    <property type="term" value="C:nucleus"/>
    <property type="evidence" value="ECO:0007669"/>
    <property type="project" value="UniProtKB-SubCell"/>
</dbReference>
<dbReference type="Pfam" id="PF00400">
    <property type="entry name" value="WD40"/>
    <property type="match status" value="1"/>
</dbReference>
<dbReference type="AlphaFoldDB" id="A0A3G2S0G7"/>
<dbReference type="EMBL" id="CP033148">
    <property type="protein sequence ID" value="AYO41541.1"/>
    <property type="molecule type" value="Genomic_DNA"/>
</dbReference>